<feature type="domain" description="RecF/RecN/SMC N-terminal" evidence="10">
    <location>
        <begin position="1"/>
        <end position="507"/>
    </location>
</feature>
<dbReference type="Proteomes" id="UP000787625">
    <property type="component" value="Unassembled WGS sequence"/>
</dbReference>
<dbReference type="GO" id="GO:0006281">
    <property type="term" value="P:DNA repair"/>
    <property type="evidence" value="ECO:0007669"/>
    <property type="project" value="UniProtKB-KW"/>
</dbReference>
<evidence type="ECO:0000256" key="1">
    <source>
        <dbReference type="ARBA" id="ARBA00003618"/>
    </source>
</evidence>
<accession>A0A9D2UH23</accession>
<evidence type="ECO:0000313" key="12">
    <source>
        <dbReference type="Proteomes" id="UP000787625"/>
    </source>
</evidence>
<dbReference type="SUPFAM" id="SSF52540">
    <property type="entry name" value="P-loop containing nucleoside triphosphate hydrolases"/>
    <property type="match status" value="1"/>
</dbReference>
<keyword evidence="4" id="KW-0547">Nucleotide-binding</keyword>
<keyword evidence="7 9" id="KW-0234">DNA repair</keyword>
<dbReference type="Gene3D" id="3.40.50.300">
    <property type="entry name" value="P-loop containing nucleotide triphosphate hydrolases"/>
    <property type="match status" value="2"/>
</dbReference>
<comment type="similarity">
    <text evidence="2 9">Belongs to the RecN family.</text>
</comment>
<dbReference type="InterPro" id="IPR004604">
    <property type="entry name" value="DNA_recomb/repair_RecN"/>
</dbReference>
<keyword evidence="5 9" id="KW-0227">DNA damage</keyword>
<dbReference type="GO" id="GO:0009432">
    <property type="term" value="P:SOS response"/>
    <property type="evidence" value="ECO:0007669"/>
    <property type="project" value="TreeGrafter"/>
</dbReference>
<dbReference type="NCBIfam" id="TIGR00634">
    <property type="entry name" value="recN"/>
    <property type="match status" value="1"/>
</dbReference>
<evidence type="ECO:0000313" key="11">
    <source>
        <dbReference type="EMBL" id="HJD52322.1"/>
    </source>
</evidence>
<dbReference type="AlphaFoldDB" id="A0A9D2UH23"/>
<reference evidence="11" key="1">
    <citation type="journal article" date="2021" name="PeerJ">
        <title>Extensive microbial diversity within the chicken gut microbiome revealed by metagenomics and culture.</title>
        <authorList>
            <person name="Gilroy R."/>
            <person name="Ravi A."/>
            <person name="Getino M."/>
            <person name="Pursley I."/>
            <person name="Horton D.L."/>
            <person name="Alikhan N.F."/>
            <person name="Baker D."/>
            <person name="Gharbi K."/>
            <person name="Hall N."/>
            <person name="Watson M."/>
            <person name="Adriaenssens E.M."/>
            <person name="Foster-Nyarko E."/>
            <person name="Jarju S."/>
            <person name="Secka A."/>
            <person name="Antonio M."/>
            <person name="Oren A."/>
            <person name="Chaudhuri R.R."/>
            <person name="La Ragione R."/>
            <person name="Hildebrand F."/>
            <person name="Pallen M.J."/>
        </authorList>
    </citation>
    <scope>NUCLEOTIDE SEQUENCE</scope>
    <source>
        <strain evidence="11">MalCec1-1739</strain>
    </source>
</reference>
<sequence length="551" mass="61252">MLKHLHITNYALINRLDIDFSQGFSVITGETGAGKSIILGALNLLSGQRADTRAVQDGSGKCIIEAVFDVAKYDLLHLFADLDIEYADECIMRREISPSGKSRAFVNDSPVQLNVMREVASRLFDIHSQHQNLLISDSAFMLDFVDAVAGNGDIKCEYRNRYEAYVNAIREYETLIKAAKSNDDVDYLRYQLAQLAGAKLRDGEQEALEEEQNVLTHAEEIKTDLYTISRIFDNDDGGLLTELKKIVNTAASLQNLYQQIEPIHSRLENSYLELKDIAYDVSGMADDMTYDHDRLQAVNERLDLIYSLQQKFRVHTVSDLIDKAKDFEDRLAMIENYDDQKAQLSARIDATRSEAIRAANDLSASRVAVFSSINASIIAVLHSLGMPSACVELATRPKAELMPDGLDEITMLFTANKNRSMQDVTGVASGGELARLMLAIKSVTCRLKVLPTIIFDEIDTGVSGEIAAKMGDMMKQMGERMQVISITHLPQIAAKGAVQYKVYKHDNDGQTTTNIKLLSSGERVEELAMMLSGNKITDAAINNAKELLKDE</sequence>
<evidence type="ECO:0000256" key="2">
    <source>
        <dbReference type="ARBA" id="ARBA00009441"/>
    </source>
</evidence>
<name>A0A9D2UH23_9BACT</name>
<organism evidence="11 12">
    <name type="scientific">Candidatus Avibacteroides avistercoris</name>
    <dbReference type="NCBI Taxonomy" id="2840690"/>
    <lineage>
        <taxon>Bacteria</taxon>
        <taxon>Pseudomonadati</taxon>
        <taxon>Bacteroidota</taxon>
        <taxon>Bacteroidia</taxon>
        <taxon>Bacteroidales</taxon>
        <taxon>Bacteroidaceae</taxon>
        <taxon>Bacteroidaceae incertae sedis</taxon>
        <taxon>Candidatus Avibacteroides</taxon>
    </lineage>
</organism>
<comment type="caution">
    <text evidence="11">The sequence shown here is derived from an EMBL/GenBank/DDBJ whole genome shotgun (WGS) entry which is preliminary data.</text>
</comment>
<dbReference type="PANTHER" id="PTHR11059:SF0">
    <property type="entry name" value="DNA REPAIR PROTEIN RECN"/>
    <property type="match status" value="1"/>
</dbReference>
<evidence type="ECO:0000256" key="3">
    <source>
        <dbReference type="ARBA" id="ARBA00021315"/>
    </source>
</evidence>
<evidence type="ECO:0000259" key="10">
    <source>
        <dbReference type="Pfam" id="PF02463"/>
    </source>
</evidence>
<dbReference type="CDD" id="cd03241">
    <property type="entry name" value="ABC_RecN"/>
    <property type="match status" value="2"/>
</dbReference>
<gene>
    <name evidence="11" type="primary">recN</name>
    <name evidence="11" type="ORF">IAA93_01135</name>
</gene>
<dbReference type="EMBL" id="DWUP01000021">
    <property type="protein sequence ID" value="HJD52322.1"/>
    <property type="molecule type" value="Genomic_DNA"/>
</dbReference>
<dbReference type="Pfam" id="PF02463">
    <property type="entry name" value="SMC_N"/>
    <property type="match status" value="1"/>
</dbReference>
<evidence type="ECO:0000256" key="5">
    <source>
        <dbReference type="ARBA" id="ARBA00022763"/>
    </source>
</evidence>
<dbReference type="GO" id="GO:0006310">
    <property type="term" value="P:DNA recombination"/>
    <property type="evidence" value="ECO:0007669"/>
    <property type="project" value="InterPro"/>
</dbReference>
<proteinExistence type="inferred from homology"/>
<dbReference type="InterPro" id="IPR027417">
    <property type="entry name" value="P-loop_NTPase"/>
</dbReference>
<dbReference type="PANTHER" id="PTHR11059">
    <property type="entry name" value="DNA REPAIR PROTEIN RECN"/>
    <property type="match status" value="1"/>
</dbReference>
<comment type="function">
    <text evidence="1 9">May be involved in recombinational repair of damaged DNA.</text>
</comment>
<evidence type="ECO:0000256" key="7">
    <source>
        <dbReference type="ARBA" id="ARBA00023204"/>
    </source>
</evidence>
<protein>
    <recommendedName>
        <fullName evidence="3 9">DNA repair protein RecN</fullName>
    </recommendedName>
    <alternativeName>
        <fullName evidence="8 9">Recombination protein N</fullName>
    </alternativeName>
</protein>
<dbReference type="GO" id="GO:0005524">
    <property type="term" value="F:ATP binding"/>
    <property type="evidence" value="ECO:0007669"/>
    <property type="project" value="UniProtKB-KW"/>
</dbReference>
<evidence type="ECO:0000256" key="4">
    <source>
        <dbReference type="ARBA" id="ARBA00022741"/>
    </source>
</evidence>
<dbReference type="PIRSF" id="PIRSF003128">
    <property type="entry name" value="RecN"/>
    <property type="match status" value="1"/>
</dbReference>
<evidence type="ECO:0000256" key="9">
    <source>
        <dbReference type="PIRNR" id="PIRNR003128"/>
    </source>
</evidence>
<reference evidence="11" key="2">
    <citation type="submission" date="2021-04" db="EMBL/GenBank/DDBJ databases">
        <authorList>
            <person name="Gilroy R."/>
        </authorList>
    </citation>
    <scope>NUCLEOTIDE SEQUENCE</scope>
    <source>
        <strain evidence="11">MalCec1-1739</strain>
    </source>
</reference>
<dbReference type="GO" id="GO:0043590">
    <property type="term" value="C:bacterial nucleoid"/>
    <property type="evidence" value="ECO:0007669"/>
    <property type="project" value="TreeGrafter"/>
</dbReference>
<dbReference type="InterPro" id="IPR003395">
    <property type="entry name" value="RecF/RecN/SMC_N"/>
</dbReference>
<evidence type="ECO:0000256" key="8">
    <source>
        <dbReference type="ARBA" id="ARBA00033408"/>
    </source>
</evidence>
<keyword evidence="6" id="KW-0067">ATP-binding</keyword>
<evidence type="ECO:0000256" key="6">
    <source>
        <dbReference type="ARBA" id="ARBA00022840"/>
    </source>
</evidence>